<proteinExistence type="predicted"/>
<dbReference type="Proteomes" id="UP000887565">
    <property type="component" value="Unplaced"/>
</dbReference>
<organism evidence="1 2">
    <name type="scientific">Romanomermis culicivorax</name>
    <name type="common">Nematode worm</name>
    <dbReference type="NCBI Taxonomy" id="13658"/>
    <lineage>
        <taxon>Eukaryota</taxon>
        <taxon>Metazoa</taxon>
        <taxon>Ecdysozoa</taxon>
        <taxon>Nematoda</taxon>
        <taxon>Enoplea</taxon>
        <taxon>Dorylaimia</taxon>
        <taxon>Mermithida</taxon>
        <taxon>Mermithoidea</taxon>
        <taxon>Mermithidae</taxon>
        <taxon>Romanomermis</taxon>
    </lineage>
</organism>
<protein>
    <submittedName>
        <fullName evidence="2">Uncharacterized protein</fullName>
    </submittedName>
</protein>
<evidence type="ECO:0000313" key="1">
    <source>
        <dbReference type="Proteomes" id="UP000887565"/>
    </source>
</evidence>
<accession>A0A915IV25</accession>
<dbReference type="AlphaFoldDB" id="A0A915IV25"/>
<sequence>WIALNTASRKSIIETKLTNLEFNNISSTNSSSHIAMLIKDALEIESKKNNAVLFGLPEINGLDDIEAVQQFIGNQDENSTSISPDNIVQGFRDGPKYDGKPCFLKVVCTNLQAKHAFIKLINNAHGTPKNDGDDRLCARPDLSYLQRGASRKLQAKLKTGLDNGETGLYINYKAITVISTTLKFFGKILPFPSTDILNFFGKQLRDLVLNKPKRFILVNFRRSKPQNFSPVMNVKKEVLENEKADVLNQYFANTFVHNNKTLPNLDKNPNCPQTQDSVMTEQGIISCPELRQPYPSLEPRQLPQSNGDAHGINFGMGEKVGADDELILCIIIEDNTFEGLVAKFGYHVYDDGSVSLDDGAVGHSDLPPNRQSQHFVVEGTFH</sequence>
<dbReference type="WBParaSite" id="nRc.2.0.1.t17676-RA">
    <property type="protein sequence ID" value="nRc.2.0.1.t17676-RA"/>
    <property type="gene ID" value="nRc.2.0.1.g17676"/>
</dbReference>
<keyword evidence="1" id="KW-1185">Reference proteome</keyword>
<reference evidence="2" key="1">
    <citation type="submission" date="2022-11" db="UniProtKB">
        <authorList>
            <consortium name="WormBaseParasite"/>
        </authorList>
    </citation>
    <scope>IDENTIFICATION</scope>
</reference>
<name>A0A915IV25_ROMCU</name>
<evidence type="ECO:0000313" key="2">
    <source>
        <dbReference type="WBParaSite" id="nRc.2.0.1.t17676-RA"/>
    </source>
</evidence>